<evidence type="ECO:0000313" key="4">
    <source>
        <dbReference type="EMBL" id="EWT02815.1"/>
    </source>
</evidence>
<evidence type="ECO:0000313" key="5">
    <source>
        <dbReference type="Proteomes" id="UP000019489"/>
    </source>
</evidence>
<evidence type="ECO:0000256" key="1">
    <source>
        <dbReference type="ARBA" id="ARBA00022801"/>
    </source>
</evidence>
<evidence type="ECO:0000256" key="2">
    <source>
        <dbReference type="SAM" id="MobiDB-lite"/>
    </source>
</evidence>
<dbReference type="InterPro" id="IPR003010">
    <property type="entry name" value="C-N_Hydrolase"/>
</dbReference>
<feature type="domain" description="CN hydrolase" evidence="3">
    <location>
        <begin position="9"/>
        <end position="253"/>
    </location>
</feature>
<protein>
    <submittedName>
        <fullName evidence="4">Nitrilase</fullName>
    </submittedName>
</protein>
<name>W9G9R5_9MICO</name>
<dbReference type="RefSeq" id="WP_034802049.1">
    <property type="nucleotide sequence ID" value="NZ_AWSA01000007.1"/>
</dbReference>
<sequence>MRAFTAAAVQVAPVAAPLTAETIRSNTARCVELTRQCVASTGADLVVLPETATTGFTPGCSKEELWDLMTELPGPVVDPIREVARELGVHVCVGTYERGPERGVVYNSSVLIDPAGEVLGVYRKTHPFCSEIVSGGGWVTPGDTVTVCDTELGRIGMIICFDGDYPELSRIQAVQGAEVICRPSALLRSADIWDLTSRARAYDNHVYVVGANATGTDAAGVHYFGNSHIVTPVGHVVAKAASHEGWVTARLDPAEALASLTPGSNVGQAFDHLRDRNLDLIRNHREDLERPASTSFPHAPMHPGEAG</sequence>
<comment type="caution">
    <text evidence="4">The sequence shown here is derived from an EMBL/GenBank/DDBJ whole genome shotgun (WGS) entry which is preliminary data.</text>
</comment>
<gene>
    <name evidence="4" type="ORF">N865_03240</name>
</gene>
<feature type="region of interest" description="Disordered" evidence="2">
    <location>
        <begin position="287"/>
        <end position="307"/>
    </location>
</feature>
<dbReference type="EMBL" id="AWSA01000007">
    <property type="protein sequence ID" value="EWT02815.1"/>
    <property type="molecule type" value="Genomic_DNA"/>
</dbReference>
<dbReference type="CDD" id="cd07197">
    <property type="entry name" value="nitrilase"/>
    <property type="match status" value="1"/>
</dbReference>
<proteinExistence type="predicted"/>
<keyword evidence="5" id="KW-1185">Reference proteome</keyword>
<organism evidence="4 5">
    <name type="scientific">Intrasporangium oryzae NRRL B-24470</name>
    <dbReference type="NCBI Taxonomy" id="1386089"/>
    <lineage>
        <taxon>Bacteria</taxon>
        <taxon>Bacillati</taxon>
        <taxon>Actinomycetota</taxon>
        <taxon>Actinomycetes</taxon>
        <taxon>Micrococcales</taxon>
        <taxon>Intrasporangiaceae</taxon>
        <taxon>Intrasporangium</taxon>
    </lineage>
</organism>
<evidence type="ECO:0000259" key="3">
    <source>
        <dbReference type="PROSITE" id="PS50263"/>
    </source>
</evidence>
<dbReference type="Pfam" id="PF00795">
    <property type="entry name" value="CN_hydrolase"/>
    <property type="match status" value="1"/>
</dbReference>
<dbReference type="OrthoDB" id="9811121at2"/>
<dbReference type="eggNOG" id="COG0388">
    <property type="taxonomic scope" value="Bacteria"/>
</dbReference>
<dbReference type="Proteomes" id="UP000019489">
    <property type="component" value="Unassembled WGS sequence"/>
</dbReference>
<dbReference type="AlphaFoldDB" id="W9G9R5"/>
<dbReference type="PROSITE" id="PS50263">
    <property type="entry name" value="CN_HYDROLASE"/>
    <property type="match status" value="1"/>
</dbReference>
<dbReference type="STRING" id="1386089.N865_03240"/>
<dbReference type="InterPro" id="IPR036526">
    <property type="entry name" value="C-N_Hydrolase_sf"/>
</dbReference>
<dbReference type="Gene3D" id="3.60.110.10">
    <property type="entry name" value="Carbon-nitrogen hydrolase"/>
    <property type="match status" value="1"/>
</dbReference>
<dbReference type="PANTHER" id="PTHR43674">
    <property type="entry name" value="NITRILASE C965.09-RELATED"/>
    <property type="match status" value="1"/>
</dbReference>
<dbReference type="PANTHER" id="PTHR43674:SF16">
    <property type="entry name" value="CARBON-NITROGEN FAMILY, PUTATIVE (AFU_ORTHOLOGUE AFUA_5G02350)-RELATED"/>
    <property type="match status" value="1"/>
</dbReference>
<dbReference type="SUPFAM" id="SSF56317">
    <property type="entry name" value="Carbon-nitrogen hydrolase"/>
    <property type="match status" value="1"/>
</dbReference>
<reference evidence="4 5" key="1">
    <citation type="submission" date="2013-08" db="EMBL/GenBank/DDBJ databases">
        <title>Intrasporangium oryzae NRRL B-24470.</title>
        <authorList>
            <person name="Liu H."/>
            <person name="Wang G."/>
        </authorList>
    </citation>
    <scope>NUCLEOTIDE SEQUENCE [LARGE SCALE GENOMIC DNA]</scope>
    <source>
        <strain evidence="4 5">NRRL B-24470</strain>
    </source>
</reference>
<keyword evidence="1" id="KW-0378">Hydrolase</keyword>
<dbReference type="InterPro" id="IPR050345">
    <property type="entry name" value="Aliph_Amidase/BUP"/>
</dbReference>
<dbReference type="GO" id="GO:0016811">
    <property type="term" value="F:hydrolase activity, acting on carbon-nitrogen (but not peptide) bonds, in linear amides"/>
    <property type="evidence" value="ECO:0007669"/>
    <property type="project" value="TreeGrafter"/>
</dbReference>
<dbReference type="PATRIC" id="fig|1386089.3.peg.920"/>
<accession>W9G9R5</accession>